<evidence type="ECO:0008006" key="5">
    <source>
        <dbReference type="Google" id="ProtNLM"/>
    </source>
</evidence>
<dbReference type="OrthoDB" id="4107102at2"/>
<keyword evidence="3" id="KW-1185">Reference proteome</keyword>
<name>A0A2N8NWH2_STREU</name>
<evidence type="ECO:0000313" key="1">
    <source>
        <dbReference type="EMBL" id="MBB5122968.1"/>
    </source>
</evidence>
<dbReference type="EMBL" id="JACHJF010000038">
    <property type="protein sequence ID" value="MBB5122968.1"/>
    <property type="molecule type" value="Genomic_DNA"/>
</dbReference>
<accession>A0A2N8NWH2</accession>
<sequence>MIHLSETLALQSVEGFLSPDELAQLGKIMDDELAASGWTPGTQAEVVRAPGDAQAILREATARALPVLRHVLPSVAADAPWGYTELTAGREVPAHIDGIPEPAVAPRRIGRIGVTLEQADAGGEFYVETTASATVWSGQVVGEREGYAAGTGLTRRLPHPNRHETEPVWLRDAVRTRWVTGAPAGVALAYGAQLVHGVLPVRSGRLRKFVTDLLDTRLP</sequence>
<reference evidence="2" key="2">
    <citation type="submission" date="2015-07" db="EMBL/GenBank/DDBJ databases">
        <authorList>
            <person name="Noorani M."/>
        </authorList>
    </citation>
    <scope>NUCLEOTIDE SEQUENCE [LARGE SCALE GENOMIC DNA]</scope>
    <source>
        <strain evidence="2">ATCC 27428</strain>
    </source>
</reference>
<proteinExistence type="predicted"/>
<dbReference type="Proteomes" id="UP000235945">
    <property type="component" value="Unassembled WGS sequence"/>
</dbReference>
<organism evidence="2 3">
    <name type="scientific">Streptomyces eurocidicus</name>
    <name type="common">Streptoverticillium eurocidicus</name>
    <dbReference type="NCBI Taxonomy" id="66423"/>
    <lineage>
        <taxon>Bacteria</taxon>
        <taxon>Bacillati</taxon>
        <taxon>Actinomycetota</taxon>
        <taxon>Actinomycetes</taxon>
        <taxon>Kitasatosporales</taxon>
        <taxon>Streptomycetaceae</taxon>
        <taxon>Streptomyces</taxon>
    </lineage>
</organism>
<reference evidence="3" key="1">
    <citation type="submission" date="2015-07" db="EMBL/GenBank/DDBJ databases">
        <authorList>
            <person name="Graham D.E."/>
            <person name="Giannone R.J."/>
            <person name="Gulvik C.A."/>
            <person name="Hettich R.L."/>
            <person name="Klingeman D.M."/>
            <person name="Mahan K.M."/>
            <person name="Parry R.J."/>
            <person name="Spain J.C."/>
        </authorList>
    </citation>
    <scope>NUCLEOTIDE SEQUENCE [LARGE SCALE GENOMIC DNA]</scope>
    <source>
        <strain evidence="3">ATCC 27428</strain>
    </source>
</reference>
<comment type="caution">
    <text evidence="2">The sequence shown here is derived from an EMBL/GenBank/DDBJ whole genome shotgun (WGS) entry which is preliminary data.</text>
</comment>
<evidence type="ECO:0000313" key="3">
    <source>
        <dbReference type="Proteomes" id="UP000235945"/>
    </source>
</evidence>
<dbReference type="Proteomes" id="UP000528608">
    <property type="component" value="Unassembled WGS sequence"/>
</dbReference>
<dbReference type="EMBL" id="LGUI01000004">
    <property type="protein sequence ID" value="PNE33117.1"/>
    <property type="molecule type" value="Genomic_DNA"/>
</dbReference>
<dbReference type="RefSeq" id="WP_146045522.1">
    <property type="nucleotide sequence ID" value="NZ_JACHJF010000038.1"/>
</dbReference>
<protein>
    <recommendedName>
        <fullName evidence="5">Fe2OG dioxygenase domain-containing protein</fullName>
    </recommendedName>
</protein>
<dbReference type="AlphaFoldDB" id="A0A2N8NWH2"/>
<evidence type="ECO:0000313" key="2">
    <source>
        <dbReference type="EMBL" id="PNE33117.1"/>
    </source>
</evidence>
<gene>
    <name evidence="2" type="ORF">AF335_14345</name>
    <name evidence="1" type="ORF">FHS36_006445</name>
</gene>
<reference evidence="1 4" key="3">
    <citation type="submission" date="2020-08" db="EMBL/GenBank/DDBJ databases">
        <title>Genomic Encyclopedia of Type Strains, Phase III (KMG-III): the genomes of soil and plant-associated and newly described type strains.</title>
        <authorList>
            <person name="Whitman W."/>
        </authorList>
    </citation>
    <scope>NUCLEOTIDE SEQUENCE [LARGE SCALE GENOMIC DNA]</scope>
    <source>
        <strain evidence="1 4">CECT 3259</strain>
    </source>
</reference>
<evidence type="ECO:0000313" key="4">
    <source>
        <dbReference type="Proteomes" id="UP000528608"/>
    </source>
</evidence>